<gene>
    <name evidence="1" type="ORF">ACKI18_11080</name>
</gene>
<dbReference type="InterPro" id="IPR024747">
    <property type="entry name" value="Pyridox_Oxase-rel"/>
</dbReference>
<organism evidence="1 2">
    <name type="scientific">Streptomyces niveiscabiei</name>
    <dbReference type="NCBI Taxonomy" id="164115"/>
    <lineage>
        <taxon>Bacteria</taxon>
        <taxon>Bacillati</taxon>
        <taxon>Actinomycetota</taxon>
        <taxon>Actinomycetes</taxon>
        <taxon>Kitasatosporales</taxon>
        <taxon>Streptomycetaceae</taxon>
        <taxon>Streptomyces</taxon>
    </lineage>
</organism>
<accession>A0ABW9HNK6</accession>
<dbReference type="InterPro" id="IPR012349">
    <property type="entry name" value="Split_barrel_FMN-bd"/>
</dbReference>
<proteinExistence type="predicted"/>
<dbReference type="Gene3D" id="2.30.110.10">
    <property type="entry name" value="Electron Transport, Fmn-binding Protein, Chain A"/>
    <property type="match status" value="1"/>
</dbReference>
<dbReference type="SUPFAM" id="SSF50475">
    <property type="entry name" value="FMN-binding split barrel"/>
    <property type="match status" value="1"/>
</dbReference>
<dbReference type="EC" id="1.-.-.-" evidence="1"/>
<dbReference type="RefSeq" id="WP_409121117.1">
    <property type="nucleotide sequence ID" value="NZ_JBJVNI010000005.1"/>
</dbReference>
<evidence type="ECO:0000313" key="1">
    <source>
        <dbReference type="EMBL" id="MFM9609256.1"/>
    </source>
</evidence>
<keyword evidence="1" id="KW-0560">Oxidoreductase</keyword>
<name>A0ABW9HNK6_9ACTN</name>
<dbReference type="EMBL" id="JBJVNI010000005">
    <property type="protein sequence ID" value="MFM9609256.1"/>
    <property type="molecule type" value="Genomic_DNA"/>
</dbReference>
<sequence length="151" mass="16354">MTDDPTHIPTPAPARRSVELDSAEALRLLGSVSLGRVVFTRQALPTIRPVNHVLVDGALVIRTHEHAALTLHATHTDATGVVVAYEADDIDPRTHLGWSVVVTGYAHLVTDPAELALYDGLLRPWADRTMEHAVRILPALVTGVRLVADDL</sequence>
<comment type="caution">
    <text evidence="1">The sequence shown here is derived from an EMBL/GenBank/DDBJ whole genome shotgun (WGS) entry which is preliminary data.</text>
</comment>
<protein>
    <submittedName>
        <fullName evidence="1">Pyridoxamine 5'-phosphate oxidase family protein</fullName>
        <ecNumber evidence="1">1.-.-.-</ecNumber>
    </submittedName>
</protein>
<evidence type="ECO:0000313" key="2">
    <source>
        <dbReference type="Proteomes" id="UP001631957"/>
    </source>
</evidence>
<reference evidence="1 2" key="1">
    <citation type="submission" date="2024-12" db="EMBL/GenBank/DDBJ databases">
        <title>Forecasting of Potato common scab and diversities of Pathogenic streptomyces spp. in china.</title>
        <authorList>
            <person name="Handique U."/>
            <person name="Wu J."/>
        </authorList>
    </citation>
    <scope>NUCLEOTIDE SEQUENCE [LARGE SCALE GENOMIC DNA]</scope>
    <source>
        <strain evidence="1 2">ZRIMU1530</strain>
    </source>
</reference>
<keyword evidence="2" id="KW-1185">Reference proteome</keyword>
<dbReference type="Proteomes" id="UP001631957">
    <property type="component" value="Unassembled WGS sequence"/>
</dbReference>
<dbReference type="Pfam" id="PF12900">
    <property type="entry name" value="Pyridox_ox_2"/>
    <property type="match status" value="1"/>
</dbReference>
<dbReference type="GO" id="GO:0016491">
    <property type="term" value="F:oxidoreductase activity"/>
    <property type="evidence" value="ECO:0007669"/>
    <property type="project" value="UniProtKB-KW"/>
</dbReference>